<dbReference type="Proteomes" id="UP000763557">
    <property type="component" value="Unassembled WGS sequence"/>
</dbReference>
<dbReference type="SUPFAM" id="SSF51679">
    <property type="entry name" value="Bacterial luciferase-like"/>
    <property type="match status" value="1"/>
</dbReference>
<comment type="caution">
    <text evidence="3">The sequence shown here is derived from an EMBL/GenBank/DDBJ whole genome shotgun (WGS) entry which is preliminary data.</text>
</comment>
<dbReference type="EMBL" id="JAAATY010000017">
    <property type="protein sequence ID" value="NRN67901.1"/>
    <property type="molecule type" value="Genomic_DNA"/>
</dbReference>
<gene>
    <name evidence="3" type="ORF">GC106_51420</name>
</gene>
<dbReference type="InterPro" id="IPR011251">
    <property type="entry name" value="Luciferase-like_dom"/>
</dbReference>
<keyword evidence="4" id="KW-1185">Reference proteome</keyword>
<comment type="similarity">
    <text evidence="1">To bacterial alkanal monooxygenase alpha and beta chains.</text>
</comment>
<evidence type="ECO:0000313" key="4">
    <source>
        <dbReference type="Proteomes" id="UP000763557"/>
    </source>
</evidence>
<evidence type="ECO:0000259" key="2">
    <source>
        <dbReference type="Pfam" id="PF00296"/>
    </source>
</evidence>
<dbReference type="NCBIfam" id="TIGR03558">
    <property type="entry name" value="oxido_grp_1"/>
    <property type="match status" value="1"/>
</dbReference>
<dbReference type="PANTHER" id="PTHR30137:SF20">
    <property type="entry name" value="N-ACETYL-S-ALKYLCYSTEINE MONOOXYGENASE"/>
    <property type="match status" value="1"/>
</dbReference>
<dbReference type="InterPro" id="IPR036661">
    <property type="entry name" value="Luciferase-like_sf"/>
</dbReference>
<protein>
    <submittedName>
        <fullName evidence="3">LLM class flavin-dependent oxidoreductase</fullName>
    </submittedName>
</protein>
<sequence>MLDLSVLDLAVIGQDSSPEQALRDVVQVARTAERHGYHRFWVAEHHAAAATAGSSPAVLLAYIAACTKTLRVGSGGVMLPNHAPLVVAEQFAVLQGLHDGRVDLGVGRSSGGNTTSNVLHDALYRHPRAMAEFSDLVDELLGFLHDSWPAGHRFESLRMSPRISTPPGVFVLGAGENSARLAAERGLPFVYGHHLGRSKARPAAVDRYRATFTGERPYVIASVNVVCAETDEEAERAAIAVAQWDVRRREGDDLIESRLRYLVDQVLDEGQVVRGAPTTVLNEIHNLATTMDVDEIMLVPIEHTGTARSRTLRLIAESRHADRYLEAEAAAPMA</sequence>
<dbReference type="Gene3D" id="3.20.20.30">
    <property type="entry name" value="Luciferase-like domain"/>
    <property type="match status" value="1"/>
</dbReference>
<dbReference type="CDD" id="cd00347">
    <property type="entry name" value="Flavin_utilizing_monoxygenases"/>
    <property type="match status" value="1"/>
</dbReference>
<accession>A0ABX2F965</accession>
<dbReference type="InterPro" id="IPR019949">
    <property type="entry name" value="CmoO-like"/>
</dbReference>
<evidence type="ECO:0000313" key="3">
    <source>
        <dbReference type="EMBL" id="NRN67901.1"/>
    </source>
</evidence>
<dbReference type="PANTHER" id="PTHR30137">
    <property type="entry name" value="LUCIFERASE-LIKE MONOOXYGENASE"/>
    <property type="match status" value="1"/>
</dbReference>
<feature type="domain" description="Luciferase-like" evidence="2">
    <location>
        <begin position="4"/>
        <end position="256"/>
    </location>
</feature>
<dbReference type="InterPro" id="IPR050766">
    <property type="entry name" value="Bact_Lucif_Oxidored"/>
</dbReference>
<proteinExistence type="predicted"/>
<reference evidence="3 4" key="1">
    <citation type="submission" date="2020-01" db="EMBL/GenBank/DDBJ databases">
        <title>Kibdelosporangium persica a novel Actinomycetes from a hot desert in Iran.</title>
        <authorList>
            <person name="Safaei N."/>
            <person name="Zaburannyi N."/>
            <person name="Mueller R."/>
            <person name="Wink J."/>
        </authorList>
    </citation>
    <scope>NUCLEOTIDE SEQUENCE [LARGE SCALE GENOMIC DNA]</scope>
    <source>
        <strain evidence="3 4">4NS15</strain>
    </source>
</reference>
<dbReference type="RefSeq" id="WP_173136381.1">
    <property type="nucleotide sequence ID" value="NZ_CBCSGW010000009.1"/>
</dbReference>
<name>A0ABX2F965_9PSEU</name>
<evidence type="ECO:0000256" key="1">
    <source>
        <dbReference type="ARBA" id="ARBA00007789"/>
    </source>
</evidence>
<dbReference type="Pfam" id="PF00296">
    <property type="entry name" value="Bac_luciferase"/>
    <property type="match status" value="1"/>
</dbReference>
<organism evidence="3 4">
    <name type="scientific">Kibdelosporangium persicum</name>
    <dbReference type="NCBI Taxonomy" id="2698649"/>
    <lineage>
        <taxon>Bacteria</taxon>
        <taxon>Bacillati</taxon>
        <taxon>Actinomycetota</taxon>
        <taxon>Actinomycetes</taxon>
        <taxon>Pseudonocardiales</taxon>
        <taxon>Pseudonocardiaceae</taxon>
        <taxon>Kibdelosporangium</taxon>
    </lineage>
</organism>